<feature type="domain" description="Sec23/Sec24 helical" evidence="3">
    <location>
        <begin position="225"/>
        <end position="324"/>
    </location>
</feature>
<dbReference type="PANTHER" id="PTHR13803">
    <property type="entry name" value="SEC24-RELATED PROTEIN"/>
    <property type="match status" value="1"/>
</dbReference>
<feature type="region of interest" description="Disordered" evidence="1">
    <location>
        <begin position="574"/>
        <end position="641"/>
    </location>
</feature>
<keyword evidence="6" id="KW-1185">Reference proteome</keyword>
<dbReference type="Proteomes" id="UP000005446">
    <property type="component" value="Unassembled WGS sequence"/>
</dbReference>
<dbReference type="InterPro" id="IPR012990">
    <property type="entry name" value="Beta-sandwich_Sec23_24"/>
</dbReference>
<proteinExistence type="predicted"/>
<dbReference type="InterPro" id="IPR006900">
    <property type="entry name" value="Sec23/24_helical_dom"/>
</dbReference>
<dbReference type="Pfam" id="PF04811">
    <property type="entry name" value="Sec23_trunk"/>
    <property type="match status" value="1"/>
</dbReference>
<dbReference type="EMBL" id="AGUE01000181">
    <property type="protein sequence ID" value="EHK97721.1"/>
    <property type="molecule type" value="Genomic_DNA"/>
</dbReference>
<evidence type="ECO:0000259" key="2">
    <source>
        <dbReference type="Pfam" id="PF04811"/>
    </source>
</evidence>
<dbReference type="InterPro" id="IPR036465">
    <property type="entry name" value="vWFA_dom_sf"/>
</dbReference>
<feature type="domain" description="Sec23/Sec24 trunk" evidence="2">
    <location>
        <begin position="8"/>
        <end position="122"/>
    </location>
</feature>
<dbReference type="InterPro" id="IPR006896">
    <property type="entry name" value="Sec23/24_trunk_dom"/>
</dbReference>
<dbReference type="GO" id="GO:0000149">
    <property type="term" value="F:SNARE binding"/>
    <property type="evidence" value="ECO:0007669"/>
    <property type="project" value="TreeGrafter"/>
</dbReference>
<feature type="domain" description="Sec23/Sec24 beta-sandwich" evidence="4">
    <location>
        <begin position="129"/>
        <end position="213"/>
    </location>
</feature>
<dbReference type="Gene3D" id="2.60.40.1670">
    <property type="entry name" value="beta-sandwich domain of Sec23/24"/>
    <property type="match status" value="1"/>
</dbReference>
<dbReference type="InParanoid" id="H0EUR6"/>
<dbReference type="Pfam" id="PF08033">
    <property type="entry name" value="Sec23_BS"/>
    <property type="match status" value="1"/>
</dbReference>
<dbReference type="InterPro" id="IPR050550">
    <property type="entry name" value="SEC23_SEC24_subfamily"/>
</dbReference>
<protein>
    <submittedName>
        <fullName evidence="5">Uncharacterized protein</fullName>
    </submittedName>
</protein>
<name>H0EUR6_GLAL7</name>
<dbReference type="SUPFAM" id="SSF81811">
    <property type="entry name" value="Helical domain of Sec23/24"/>
    <property type="match status" value="1"/>
</dbReference>
<evidence type="ECO:0000313" key="6">
    <source>
        <dbReference type="Proteomes" id="UP000005446"/>
    </source>
</evidence>
<dbReference type="AlphaFoldDB" id="H0EUR6"/>
<sequence>MNPVLEQAQMISLEKTGGKIVCSLSALPTWGPGRLFLRDDGKQHGDAEKKLFATEHPGWKKMAEKMVAAGVGVDFFLAAPGGGYLDIATIGHVSASTGGETFYYPNFVSPRDSAKLSQEIMHTVQRETGFQALMKVRCSNGLQVSSYHGNFVQHNFGADVEFGVIDADKAMGVMFSYDGKLDAKLDAHFQSALLYTTANGERRVRCSNVIASVSDSVMDCMKFVDQDAVYCLMAKEAASKMTTSTMKEIRGALTEKTVDIVAGYRKIRSGSHPPSELVLPENLKELGMYILGLIKSRSFKGGQEPTDRRVHDMRMLKGMGALELSLYLYPRMIPIHNLQPEDGFPDPETGHLRMPPSVRCSFSRVEEENHFKTHGEYLAIYDEYKLGLSSYDAIDKQAGTAKHYGWRNGREALGFIESLYHSILTEAALVTEMYMINEYGPPHGISGHRKYTFSITIWAISAFAAVTAGLAWRAEKHLPVHWNVNRANAITGVPPPANPRVPAQNAGAGLQVIQEEQEEEGIEMEDMAPAGQEDGDAELQDVPPRLEEDGAFEMVDMAPARREDGDVGLRHMPPVVHEDENPEGQDLSTVGRGQRADPSPEVEGAAGNRNLRARIRRASTIFTRSSGESDLENAVSARDGV</sequence>
<evidence type="ECO:0000256" key="1">
    <source>
        <dbReference type="SAM" id="MobiDB-lite"/>
    </source>
</evidence>
<dbReference type="GO" id="GO:0090110">
    <property type="term" value="P:COPII-coated vesicle cargo loading"/>
    <property type="evidence" value="ECO:0007669"/>
    <property type="project" value="TreeGrafter"/>
</dbReference>
<dbReference type="OrthoDB" id="49016at2759"/>
<dbReference type="SUPFAM" id="SSF53300">
    <property type="entry name" value="vWA-like"/>
    <property type="match status" value="1"/>
</dbReference>
<reference evidence="5 6" key="1">
    <citation type="journal article" date="2012" name="Eukaryot. Cell">
        <title>Genome sequence of the fungus Glarea lozoyensis: the first genome sequence of a species from the Helotiaceae family.</title>
        <authorList>
            <person name="Youssar L."/>
            <person name="Gruening B.A."/>
            <person name="Erxleben A."/>
            <person name="Guenther S."/>
            <person name="Huettel W."/>
        </authorList>
    </citation>
    <scope>NUCLEOTIDE SEQUENCE [LARGE SCALE GENOMIC DNA]</scope>
    <source>
        <strain evidence="6">ATCC 74030 / MF5533</strain>
    </source>
</reference>
<evidence type="ECO:0000259" key="3">
    <source>
        <dbReference type="Pfam" id="PF04815"/>
    </source>
</evidence>
<evidence type="ECO:0000259" key="4">
    <source>
        <dbReference type="Pfam" id="PF08033"/>
    </source>
</evidence>
<evidence type="ECO:0000313" key="5">
    <source>
        <dbReference type="EMBL" id="EHK97721.1"/>
    </source>
</evidence>
<dbReference type="HOGENOM" id="CLU_427019_0_0_1"/>
<dbReference type="GO" id="GO:0008270">
    <property type="term" value="F:zinc ion binding"/>
    <property type="evidence" value="ECO:0007669"/>
    <property type="project" value="TreeGrafter"/>
</dbReference>
<gene>
    <name evidence="5" type="ORF">M7I_6505</name>
</gene>
<dbReference type="InterPro" id="IPR036175">
    <property type="entry name" value="Sec23/24_helical_dom_sf"/>
</dbReference>
<dbReference type="GO" id="GO:0030127">
    <property type="term" value="C:COPII vesicle coat"/>
    <property type="evidence" value="ECO:0007669"/>
    <property type="project" value="InterPro"/>
</dbReference>
<dbReference type="PANTHER" id="PTHR13803:SF4">
    <property type="entry name" value="SECRETORY 24CD, ISOFORM C"/>
    <property type="match status" value="1"/>
</dbReference>
<dbReference type="Gene3D" id="3.40.20.10">
    <property type="entry name" value="Severin"/>
    <property type="match status" value="1"/>
</dbReference>
<dbReference type="GO" id="GO:0006886">
    <property type="term" value="P:intracellular protein transport"/>
    <property type="evidence" value="ECO:0007669"/>
    <property type="project" value="InterPro"/>
</dbReference>
<dbReference type="Gene3D" id="1.20.120.730">
    <property type="entry name" value="Sec23/Sec24 helical domain"/>
    <property type="match status" value="1"/>
</dbReference>
<organism evidence="5 6">
    <name type="scientific">Glarea lozoyensis (strain ATCC 74030 / MF5533)</name>
    <dbReference type="NCBI Taxonomy" id="1104152"/>
    <lineage>
        <taxon>Eukaryota</taxon>
        <taxon>Fungi</taxon>
        <taxon>Dikarya</taxon>
        <taxon>Ascomycota</taxon>
        <taxon>Pezizomycotina</taxon>
        <taxon>Leotiomycetes</taxon>
        <taxon>Helotiales</taxon>
        <taxon>Helotiaceae</taxon>
        <taxon>Glarea</taxon>
    </lineage>
</organism>
<accession>H0EUR6</accession>
<dbReference type="Pfam" id="PF04815">
    <property type="entry name" value="Sec23_helical"/>
    <property type="match status" value="1"/>
</dbReference>
<comment type="caution">
    <text evidence="5">The sequence shown here is derived from an EMBL/GenBank/DDBJ whole genome shotgun (WGS) entry which is preliminary data.</text>
</comment>
<dbReference type="InterPro" id="IPR029006">
    <property type="entry name" value="ADF-H/Gelsolin-like_dom_sf"/>
</dbReference>
<dbReference type="Gene3D" id="3.40.50.410">
    <property type="entry name" value="von Willebrand factor, type A domain"/>
    <property type="match status" value="1"/>
</dbReference>
<dbReference type="SUPFAM" id="SSF81995">
    <property type="entry name" value="beta-sandwich domain of Sec23/24"/>
    <property type="match status" value="1"/>
</dbReference>
<dbReference type="GO" id="GO:0070971">
    <property type="term" value="C:endoplasmic reticulum exit site"/>
    <property type="evidence" value="ECO:0007669"/>
    <property type="project" value="TreeGrafter"/>
</dbReference>